<dbReference type="AlphaFoldDB" id="A0A9J6P099"/>
<keyword evidence="7 8" id="KW-0472">Membrane</keyword>
<dbReference type="GO" id="GO:0009847">
    <property type="term" value="P:spore germination"/>
    <property type="evidence" value="ECO:0007669"/>
    <property type="project" value="InterPro"/>
</dbReference>
<dbReference type="Pfam" id="PF03845">
    <property type="entry name" value="Spore_permease"/>
    <property type="match status" value="1"/>
</dbReference>
<dbReference type="PANTHER" id="PTHR34975">
    <property type="entry name" value="SPORE GERMINATION PROTEIN A2"/>
    <property type="match status" value="1"/>
</dbReference>
<evidence type="ECO:0000256" key="4">
    <source>
        <dbReference type="ARBA" id="ARBA00022544"/>
    </source>
</evidence>
<organism evidence="9 10">
    <name type="scientific">Oceanirhabdus seepicola</name>
    <dbReference type="NCBI Taxonomy" id="2828781"/>
    <lineage>
        <taxon>Bacteria</taxon>
        <taxon>Bacillati</taxon>
        <taxon>Bacillota</taxon>
        <taxon>Clostridia</taxon>
        <taxon>Eubacteriales</taxon>
        <taxon>Clostridiaceae</taxon>
        <taxon>Oceanirhabdus</taxon>
    </lineage>
</organism>
<keyword evidence="3" id="KW-0813">Transport</keyword>
<dbReference type="Proteomes" id="UP001056429">
    <property type="component" value="Unassembled WGS sequence"/>
</dbReference>
<comment type="subcellular location">
    <subcellularLocation>
        <location evidence="1">Membrane</location>
        <topology evidence="1">Multi-pass membrane protein</topology>
    </subcellularLocation>
</comment>
<evidence type="ECO:0000256" key="1">
    <source>
        <dbReference type="ARBA" id="ARBA00004141"/>
    </source>
</evidence>
<evidence type="ECO:0000256" key="3">
    <source>
        <dbReference type="ARBA" id="ARBA00022448"/>
    </source>
</evidence>
<feature type="transmembrane region" description="Helical" evidence="8">
    <location>
        <begin position="194"/>
        <end position="213"/>
    </location>
</feature>
<evidence type="ECO:0000313" key="9">
    <source>
        <dbReference type="EMBL" id="MCM1988848.1"/>
    </source>
</evidence>
<keyword evidence="4" id="KW-0309">Germination</keyword>
<evidence type="ECO:0000256" key="7">
    <source>
        <dbReference type="ARBA" id="ARBA00023136"/>
    </source>
</evidence>
<dbReference type="PANTHER" id="PTHR34975:SF2">
    <property type="entry name" value="SPORE GERMINATION PROTEIN A2"/>
    <property type="match status" value="1"/>
</dbReference>
<feature type="transmembrane region" description="Helical" evidence="8">
    <location>
        <begin position="75"/>
        <end position="98"/>
    </location>
</feature>
<proteinExistence type="inferred from homology"/>
<comment type="caution">
    <text evidence="9">The sequence shown here is derived from an EMBL/GenBank/DDBJ whole genome shotgun (WGS) entry which is preliminary data.</text>
</comment>
<gene>
    <name evidence="9" type="ORF">KDK92_03775</name>
</gene>
<evidence type="ECO:0000256" key="2">
    <source>
        <dbReference type="ARBA" id="ARBA00007998"/>
    </source>
</evidence>
<dbReference type="EMBL" id="JAGSOJ010000001">
    <property type="protein sequence ID" value="MCM1988848.1"/>
    <property type="molecule type" value="Genomic_DNA"/>
</dbReference>
<name>A0A9J6P099_9CLOT</name>
<protein>
    <submittedName>
        <fullName evidence="9">GerAB/ArcD/ProY family transporter</fullName>
    </submittedName>
</protein>
<reference evidence="9" key="2">
    <citation type="submission" date="2021-04" db="EMBL/GenBank/DDBJ databases">
        <authorList>
            <person name="Dong X."/>
        </authorList>
    </citation>
    <scope>NUCLEOTIDE SEQUENCE</scope>
    <source>
        <strain evidence="9">ZWT</strain>
    </source>
</reference>
<dbReference type="InterPro" id="IPR004761">
    <property type="entry name" value="Spore_GerAB"/>
</dbReference>
<keyword evidence="6 8" id="KW-1133">Transmembrane helix</keyword>
<evidence type="ECO:0000256" key="6">
    <source>
        <dbReference type="ARBA" id="ARBA00022989"/>
    </source>
</evidence>
<accession>A0A9J6P099</accession>
<sequence>MDRVFLPIFTFFIIIMIILAIPKMNFDNILPFLFFDNKKAILIGSFATLSFPFGETLAFTMFFSSFKTKRSPYKVYILGLLLSGIVVFAVSVTNFLVLGEHTVSGIYYTSYETAKYIDIFKRSEIIIGSVLILGGFIKISITLSATCKGIAKVFRCKDYKCIVTLVAILVIATSYLTFDSIIVAKEFGAEIYPYYSFLFFVILPIIILIVAEIKNKQLVSNLSKNE</sequence>
<feature type="transmembrane region" description="Helical" evidence="8">
    <location>
        <begin position="125"/>
        <end position="147"/>
    </location>
</feature>
<evidence type="ECO:0000313" key="10">
    <source>
        <dbReference type="Proteomes" id="UP001056429"/>
    </source>
</evidence>
<comment type="similarity">
    <text evidence="2">Belongs to the amino acid-polyamine-organocation (APC) superfamily. Spore germination protein (SGP) (TC 2.A.3.9) family.</text>
</comment>
<feature type="transmembrane region" description="Helical" evidence="8">
    <location>
        <begin position="5"/>
        <end position="21"/>
    </location>
</feature>
<evidence type="ECO:0000256" key="5">
    <source>
        <dbReference type="ARBA" id="ARBA00022692"/>
    </source>
</evidence>
<evidence type="ECO:0000256" key="8">
    <source>
        <dbReference type="SAM" id="Phobius"/>
    </source>
</evidence>
<dbReference type="GO" id="GO:0016020">
    <property type="term" value="C:membrane"/>
    <property type="evidence" value="ECO:0007669"/>
    <property type="project" value="UniProtKB-SubCell"/>
</dbReference>
<keyword evidence="5 8" id="KW-0812">Transmembrane</keyword>
<feature type="transmembrane region" description="Helical" evidence="8">
    <location>
        <begin position="159"/>
        <end position="182"/>
    </location>
</feature>
<keyword evidence="10" id="KW-1185">Reference proteome</keyword>
<reference evidence="9" key="1">
    <citation type="journal article" date="2021" name="mSystems">
        <title>Bacteria and Archaea Synergistically Convert Glycine Betaine to Biogenic Methane in the Formosa Cold Seep of the South China Sea.</title>
        <authorList>
            <person name="Li L."/>
            <person name="Zhang W."/>
            <person name="Zhang S."/>
            <person name="Song L."/>
            <person name="Sun Q."/>
            <person name="Zhang H."/>
            <person name="Xiang H."/>
            <person name="Dong X."/>
        </authorList>
    </citation>
    <scope>NUCLEOTIDE SEQUENCE</scope>
    <source>
        <strain evidence="9">ZWT</strain>
    </source>
</reference>
<feature type="transmembrane region" description="Helical" evidence="8">
    <location>
        <begin position="41"/>
        <end position="63"/>
    </location>
</feature>